<feature type="domain" description="AB hydrolase-1" evidence="2">
    <location>
        <begin position="41"/>
        <end position="290"/>
    </location>
</feature>
<organism evidence="3 4">
    <name type="scientific">Ancrocorticia populi</name>
    <dbReference type="NCBI Taxonomy" id="2175228"/>
    <lineage>
        <taxon>Bacteria</taxon>
        <taxon>Bacillati</taxon>
        <taxon>Actinomycetota</taxon>
        <taxon>Actinomycetes</taxon>
        <taxon>Actinomycetales</taxon>
        <taxon>Actinomycetaceae</taxon>
        <taxon>Ancrocorticia</taxon>
    </lineage>
</organism>
<comment type="caution">
    <text evidence="3">The sequence shown here is derived from an EMBL/GenBank/DDBJ whole genome shotgun (WGS) entry which is preliminary data.</text>
</comment>
<dbReference type="OrthoDB" id="2987348at2"/>
<dbReference type="InterPro" id="IPR000073">
    <property type="entry name" value="AB_hydrolase_1"/>
</dbReference>
<name>A0A2V1K6I0_9ACTO</name>
<dbReference type="Proteomes" id="UP000245283">
    <property type="component" value="Unassembled WGS sequence"/>
</dbReference>
<dbReference type="RefSeq" id="WP_109092556.1">
    <property type="nucleotide sequence ID" value="NZ_QETB01000001.1"/>
</dbReference>
<proteinExistence type="predicted"/>
<protein>
    <submittedName>
        <fullName evidence="3">Alpha/beta hydrolase</fullName>
    </submittedName>
</protein>
<reference evidence="4" key="1">
    <citation type="submission" date="2018-05" db="EMBL/GenBank/DDBJ databases">
        <authorList>
            <person name="Li Y."/>
        </authorList>
    </citation>
    <scope>NUCLEOTIDE SEQUENCE [LARGE SCALE GENOMIC DNA]</scope>
    <source>
        <strain evidence="4">sk1b4</strain>
    </source>
</reference>
<evidence type="ECO:0000313" key="4">
    <source>
        <dbReference type="Proteomes" id="UP000245283"/>
    </source>
</evidence>
<dbReference type="Gene3D" id="3.40.50.1820">
    <property type="entry name" value="alpha/beta hydrolase"/>
    <property type="match status" value="1"/>
</dbReference>
<dbReference type="EMBL" id="QETB01000001">
    <property type="protein sequence ID" value="PWF27056.1"/>
    <property type="molecule type" value="Genomic_DNA"/>
</dbReference>
<dbReference type="GO" id="GO:0016787">
    <property type="term" value="F:hydrolase activity"/>
    <property type="evidence" value="ECO:0007669"/>
    <property type="project" value="UniProtKB-KW"/>
</dbReference>
<dbReference type="PANTHER" id="PTHR43329">
    <property type="entry name" value="EPOXIDE HYDROLASE"/>
    <property type="match status" value="1"/>
</dbReference>
<dbReference type="PRINTS" id="PR00412">
    <property type="entry name" value="EPOXHYDRLASE"/>
</dbReference>
<keyword evidence="4" id="KW-1185">Reference proteome</keyword>
<gene>
    <name evidence="3" type="ORF">DD236_01205</name>
</gene>
<dbReference type="InterPro" id="IPR000639">
    <property type="entry name" value="Epox_hydrolase-like"/>
</dbReference>
<sequence>MATPADNSCVFIPGPWAHRLIQANGCQFHLAHMGSHHDDRPLVLLVHGHPEYWWAWRHQIEPIARAGYEVAAIDQRGLGGSDKTPEGTDALTLTRDLSGIARTLGASKVAVVGLGRGGTLAWALPAMFPELTAGVLTFSAPHTRTLQRAGTHLTLATWRRVAQTFVSPLARNALRSDSYIKKLLEEWSAPANTGASGEATNYAAAMRLPEAADTAVAQLRWSYTSPQRPDGRKFFEITKRDIEVPVWTVRGDLDPLLPERAWQRDSEFVTNTYRHITIPGVGHFVNEEAPEESTRIILEFLDSLP</sequence>
<evidence type="ECO:0000313" key="3">
    <source>
        <dbReference type="EMBL" id="PWF27056.1"/>
    </source>
</evidence>
<accession>A0A2V1K6I0</accession>
<keyword evidence="1 3" id="KW-0378">Hydrolase</keyword>
<dbReference type="Pfam" id="PF00561">
    <property type="entry name" value="Abhydrolase_1"/>
    <property type="match status" value="1"/>
</dbReference>
<dbReference type="InterPro" id="IPR029058">
    <property type="entry name" value="AB_hydrolase_fold"/>
</dbReference>
<dbReference type="AlphaFoldDB" id="A0A2V1K6I0"/>
<dbReference type="SUPFAM" id="SSF53474">
    <property type="entry name" value="alpha/beta-Hydrolases"/>
    <property type="match status" value="1"/>
</dbReference>
<evidence type="ECO:0000256" key="1">
    <source>
        <dbReference type="ARBA" id="ARBA00022801"/>
    </source>
</evidence>
<evidence type="ECO:0000259" key="2">
    <source>
        <dbReference type="Pfam" id="PF00561"/>
    </source>
</evidence>